<dbReference type="Pfam" id="PF00400">
    <property type="entry name" value="WD40"/>
    <property type="match status" value="2"/>
</dbReference>
<dbReference type="InterPro" id="IPR002130">
    <property type="entry name" value="Cyclophilin-type_PPIase_dom"/>
</dbReference>
<dbReference type="Gene3D" id="2.40.100.10">
    <property type="entry name" value="Cyclophilin-like"/>
    <property type="match status" value="1"/>
</dbReference>
<dbReference type="CDD" id="cd01927">
    <property type="entry name" value="cyclophilin_WD40"/>
    <property type="match status" value="1"/>
</dbReference>
<evidence type="ECO:0000256" key="6">
    <source>
        <dbReference type="ARBA" id="ARBA00023235"/>
    </source>
</evidence>
<dbReference type="InterPro" id="IPR001680">
    <property type="entry name" value="WD40_rpt"/>
</dbReference>
<evidence type="ECO:0000313" key="11">
    <source>
        <dbReference type="EMBL" id="PWN32820.1"/>
    </source>
</evidence>
<dbReference type="AlphaFoldDB" id="A0A316V5J2"/>
<evidence type="ECO:0000256" key="9">
    <source>
        <dbReference type="SAM" id="MobiDB-lite"/>
    </source>
</evidence>
<feature type="region of interest" description="Disordered" evidence="9">
    <location>
        <begin position="1"/>
        <end position="44"/>
    </location>
</feature>
<dbReference type="InterPro" id="IPR044666">
    <property type="entry name" value="Cyclophilin_A-like"/>
</dbReference>
<dbReference type="EC" id="5.2.1.8" evidence="2"/>
<feature type="domain" description="PPIase cyclophilin-type" evidence="10">
    <location>
        <begin position="502"/>
        <end position="657"/>
    </location>
</feature>
<protein>
    <recommendedName>
        <fullName evidence="2">peptidylprolyl isomerase</fullName>
        <ecNumber evidence="2">5.2.1.8</ecNumber>
    </recommendedName>
</protein>
<feature type="coiled-coil region" evidence="8">
    <location>
        <begin position="289"/>
        <end position="323"/>
    </location>
</feature>
<dbReference type="Proteomes" id="UP000245771">
    <property type="component" value="Unassembled WGS sequence"/>
</dbReference>
<evidence type="ECO:0000256" key="5">
    <source>
        <dbReference type="ARBA" id="ARBA00023110"/>
    </source>
</evidence>
<gene>
    <name evidence="11" type="ORF">FA14DRAFT_149530</name>
</gene>
<feature type="repeat" description="WD" evidence="7">
    <location>
        <begin position="58"/>
        <end position="90"/>
    </location>
</feature>
<evidence type="ECO:0000256" key="8">
    <source>
        <dbReference type="SAM" id="Coils"/>
    </source>
</evidence>
<dbReference type="GO" id="GO:0003755">
    <property type="term" value="F:peptidyl-prolyl cis-trans isomerase activity"/>
    <property type="evidence" value="ECO:0007669"/>
    <property type="project" value="UniProtKB-KW"/>
</dbReference>
<dbReference type="Pfam" id="PF00160">
    <property type="entry name" value="Pro_isomerase"/>
    <property type="match status" value="1"/>
</dbReference>
<feature type="repeat" description="WD" evidence="7">
    <location>
        <begin position="102"/>
        <end position="143"/>
    </location>
</feature>
<dbReference type="PROSITE" id="PS50072">
    <property type="entry name" value="CSA_PPIASE_2"/>
    <property type="match status" value="1"/>
</dbReference>
<proteinExistence type="predicted"/>
<dbReference type="InParanoid" id="A0A316V5J2"/>
<dbReference type="InterPro" id="IPR015943">
    <property type="entry name" value="WD40/YVTN_repeat-like_dom_sf"/>
</dbReference>
<dbReference type="SUPFAM" id="SSF50891">
    <property type="entry name" value="Cyclophilin-like"/>
    <property type="match status" value="1"/>
</dbReference>
<evidence type="ECO:0000256" key="7">
    <source>
        <dbReference type="PROSITE-ProRule" id="PRU00221"/>
    </source>
</evidence>
<feature type="compositionally biased region" description="Basic and acidic residues" evidence="9">
    <location>
        <begin position="1"/>
        <end position="11"/>
    </location>
</feature>
<keyword evidence="8" id="KW-0175">Coiled coil</keyword>
<dbReference type="PANTHER" id="PTHR45625:SF4">
    <property type="entry name" value="PEPTIDYLPROLYL ISOMERASE DOMAIN AND WD REPEAT-CONTAINING PROTEIN 1"/>
    <property type="match status" value="1"/>
</dbReference>
<evidence type="ECO:0000256" key="4">
    <source>
        <dbReference type="ARBA" id="ARBA00022737"/>
    </source>
</evidence>
<dbReference type="InterPro" id="IPR029000">
    <property type="entry name" value="Cyclophilin-like_dom_sf"/>
</dbReference>
<sequence>MAEGSKKRTEGSIDGSEDEVRLKRARKEDVNEDGGAKPTQQPHSFLDALPSATRYYRSLMHRDVLTFVLLTPHTDFLLTASADGHVKFWKKQEQGIEFVKNYRAHLAPVTGLCCSADGSLAASISSDGTAKIYDVVNFDLINMIKLNHTPRACCWVHKRGRADSILAISEEGSTRIRMYDGRGDGQVLRTIEDIHRAPCHILAYNEPYDCIVSADTSGMVECWSANEPFEVPKGKGIWDYKSKTDLFAFKKAKCTPTSLTFSPDFEKFVTMSAIDRQIRIFDFRTGKLIKQYDESIQAAQESQKQAEQAIKETEEQKSDEAEIVLLDSMEFGRRLAGERDIDASSADASGDGVRASMGGCAANVVFDESSTYIVYGSMLGIKVRNIINDKVEAILGKDETMRFVNVSLFQGVVRKKTKRSLALVASENPIIANAQPDMPDPTLFCTAFKRSRFYMFTREEPDNDPKSKSGAERDIFNEKPTREEQSLAAAAAQTGISKRSNVASSAVLHTTMGDIHLRLFPEHAPKTVENFVGLAKKGYYDNIIFHRIIKKFMLQTGDPLGDGTGGESLWGNEFQDEFSRQLRHDRPYVLSMANAGPNTNGSQFFITTVPTPWLDDKHTIFGRASGGFDVIHSIENAPTNRNTDKPLEDISILNITLDVE</sequence>
<dbReference type="STRING" id="1280837.A0A316V5J2"/>
<dbReference type="SMART" id="SM00320">
    <property type="entry name" value="WD40"/>
    <property type="match status" value="4"/>
</dbReference>
<keyword evidence="12" id="KW-1185">Reference proteome</keyword>
<dbReference type="EMBL" id="KZ819605">
    <property type="protein sequence ID" value="PWN32820.1"/>
    <property type="molecule type" value="Genomic_DNA"/>
</dbReference>
<dbReference type="SUPFAM" id="SSF50978">
    <property type="entry name" value="WD40 repeat-like"/>
    <property type="match status" value="1"/>
</dbReference>
<organism evidence="11 12">
    <name type="scientific">Meira miltonrushii</name>
    <dbReference type="NCBI Taxonomy" id="1280837"/>
    <lineage>
        <taxon>Eukaryota</taxon>
        <taxon>Fungi</taxon>
        <taxon>Dikarya</taxon>
        <taxon>Basidiomycota</taxon>
        <taxon>Ustilaginomycotina</taxon>
        <taxon>Exobasidiomycetes</taxon>
        <taxon>Exobasidiales</taxon>
        <taxon>Brachybasidiaceae</taxon>
        <taxon>Meira</taxon>
    </lineage>
</organism>
<evidence type="ECO:0000313" key="12">
    <source>
        <dbReference type="Proteomes" id="UP000245771"/>
    </source>
</evidence>
<dbReference type="Gene3D" id="2.130.10.10">
    <property type="entry name" value="YVTN repeat-like/Quinoprotein amine dehydrogenase"/>
    <property type="match status" value="1"/>
</dbReference>
<reference evidence="11 12" key="1">
    <citation type="journal article" date="2018" name="Mol. Biol. Evol.">
        <title>Broad Genomic Sampling Reveals a Smut Pathogenic Ancestry of the Fungal Clade Ustilaginomycotina.</title>
        <authorList>
            <person name="Kijpornyongpan T."/>
            <person name="Mondo S.J."/>
            <person name="Barry K."/>
            <person name="Sandor L."/>
            <person name="Lee J."/>
            <person name="Lipzen A."/>
            <person name="Pangilinan J."/>
            <person name="LaButti K."/>
            <person name="Hainaut M."/>
            <person name="Henrissat B."/>
            <person name="Grigoriev I.V."/>
            <person name="Spatafora J.W."/>
            <person name="Aime M.C."/>
        </authorList>
    </citation>
    <scope>NUCLEOTIDE SEQUENCE [LARGE SCALE GENOMIC DNA]</scope>
    <source>
        <strain evidence="11 12">MCA 3882</strain>
    </source>
</reference>
<dbReference type="FunFam" id="2.40.100.10:FF:000003">
    <property type="entry name" value="Peptidylprolyl isomerase domain and WD repeat-containing 1"/>
    <property type="match status" value="1"/>
</dbReference>
<evidence type="ECO:0000256" key="3">
    <source>
        <dbReference type="ARBA" id="ARBA00022574"/>
    </source>
</evidence>
<evidence type="ECO:0000259" key="10">
    <source>
        <dbReference type="PROSITE" id="PS50072"/>
    </source>
</evidence>
<dbReference type="FunCoup" id="A0A316V5J2">
    <property type="interactions" value="720"/>
</dbReference>
<dbReference type="PROSITE" id="PS50082">
    <property type="entry name" value="WD_REPEATS_2"/>
    <property type="match status" value="2"/>
</dbReference>
<keyword evidence="6" id="KW-0413">Isomerase</keyword>
<dbReference type="PANTHER" id="PTHR45625">
    <property type="entry name" value="PEPTIDYL-PROLYL CIS-TRANS ISOMERASE-RELATED"/>
    <property type="match status" value="1"/>
</dbReference>
<keyword evidence="5" id="KW-0697">Rotamase</keyword>
<accession>A0A316V5J2</accession>
<comment type="catalytic activity">
    <reaction evidence="1">
        <text>[protein]-peptidylproline (omega=180) = [protein]-peptidylproline (omega=0)</text>
        <dbReference type="Rhea" id="RHEA:16237"/>
        <dbReference type="Rhea" id="RHEA-COMP:10747"/>
        <dbReference type="Rhea" id="RHEA-COMP:10748"/>
        <dbReference type="ChEBI" id="CHEBI:83833"/>
        <dbReference type="ChEBI" id="CHEBI:83834"/>
        <dbReference type="EC" id="5.2.1.8"/>
    </reaction>
</comment>
<dbReference type="OrthoDB" id="10264753at2759"/>
<dbReference type="GO" id="GO:0005634">
    <property type="term" value="C:nucleus"/>
    <property type="evidence" value="ECO:0007669"/>
    <property type="project" value="UniProtKB-ARBA"/>
</dbReference>
<keyword evidence="3 7" id="KW-0853">WD repeat</keyword>
<evidence type="ECO:0000256" key="1">
    <source>
        <dbReference type="ARBA" id="ARBA00000971"/>
    </source>
</evidence>
<feature type="compositionally biased region" description="Basic and acidic residues" evidence="9">
    <location>
        <begin position="18"/>
        <end position="29"/>
    </location>
</feature>
<keyword evidence="4" id="KW-0677">Repeat</keyword>
<dbReference type="InterPro" id="IPR036322">
    <property type="entry name" value="WD40_repeat_dom_sf"/>
</dbReference>
<dbReference type="PRINTS" id="PR00153">
    <property type="entry name" value="CSAPPISMRASE"/>
</dbReference>
<dbReference type="GeneID" id="37019182"/>
<name>A0A316V5J2_9BASI</name>
<dbReference type="RefSeq" id="XP_025353122.1">
    <property type="nucleotide sequence ID" value="XM_025497401.1"/>
</dbReference>
<evidence type="ECO:0000256" key="2">
    <source>
        <dbReference type="ARBA" id="ARBA00013194"/>
    </source>
</evidence>